<evidence type="ECO:0000256" key="5">
    <source>
        <dbReference type="ARBA" id="ARBA00022759"/>
    </source>
</evidence>
<evidence type="ECO:0000256" key="9">
    <source>
        <dbReference type="HAMAP-Rule" id="MF_01471"/>
    </source>
</evidence>
<keyword evidence="4 9" id="KW-0479">Metal-binding</keyword>
<comment type="function">
    <text evidence="9">CRISPR (clustered regularly interspaced short palindromic repeat), is an adaptive immune system that provides protection against mobile genetic elements (viruses, transposable elements and conjugative plasmids). CRISPR clusters contain sequences complementary to antecedent mobile elements and target invading nucleic acids. CRISPR clusters are transcribed and processed into CRISPR RNA (crRNA). Functions as a ssRNA-specific endoribonuclease. Involved in the integration of spacer DNA into the CRISPR cassette.</text>
</comment>
<evidence type="ECO:0000256" key="7">
    <source>
        <dbReference type="ARBA" id="ARBA00022842"/>
    </source>
</evidence>
<reference evidence="10 11" key="1">
    <citation type="submission" date="2021-05" db="EMBL/GenBank/DDBJ databases">
        <title>Fusibacter ferrireducens sp. nov., an anaerobic, sulfur- and Fe-reducing bacterium isolated from the mangrove sediment.</title>
        <authorList>
            <person name="Qiu D."/>
        </authorList>
    </citation>
    <scope>NUCLEOTIDE SEQUENCE [LARGE SCALE GENOMIC DNA]</scope>
    <source>
        <strain evidence="10 11">DSM 12116</strain>
    </source>
</reference>
<dbReference type="InterPro" id="IPR019199">
    <property type="entry name" value="Virulence_VapD/CRISPR_Cas2"/>
</dbReference>
<comment type="caution">
    <text evidence="10">The sequence shown here is derived from an EMBL/GenBank/DDBJ whole genome shotgun (WGS) entry which is preliminary data.</text>
</comment>
<keyword evidence="6 9" id="KW-0378">Hydrolase</keyword>
<organism evidence="10 11">
    <name type="scientific">Fusibacter paucivorans</name>
    <dbReference type="NCBI Taxonomy" id="76009"/>
    <lineage>
        <taxon>Bacteria</taxon>
        <taxon>Bacillati</taxon>
        <taxon>Bacillota</taxon>
        <taxon>Clostridia</taxon>
        <taxon>Eubacteriales</taxon>
        <taxon>Eubacteriales Family XII. Incertae Sedis</taxon>
        <taxon>Fusibacter</taxon>
    </lineage>
</organism>
<dbReference type="Gene3D" id="3.30.70.240">
    <property type="match status" value="1"/>
</dbReference>
<evidence type="ECO:0000256" key="6">
    <source>
        <dbReference type="ARBA" id="ARBA00022801"/>
    </source>
</evidence>
<dbReference type="NCBIfam" id="TIGR01573">
    <property type="entry name" value="cas2"/>
    <property type="match status" value="1"/>
</dbReference>
<dbReference type="EMBL" id="JAHBCL010000001">
    <property type="protein sequence ID" value="MBS7525161.1"/>
    <property type="molecule type" value="Genomic_DNA"/>
</dbReference>
<evidence type="ECO:0000256" key="1">
    <source>
        <dbReference type="ARBA" id="ARBA00001946"/>
    </source>
</evidence>
<dbReference type="InterPro" id="IPR021127">
    <property type="entry name" value="CRISPR_associated_Cas2"/>
</dbReference>
<sequence>MYVILMYDIEMDKQGVKIRKKLFGLCSRYLHHIQFSVFEGQLDRSEVRALENSIRQLVRASDSVILFENIYDKPPIKKMFGNTEDQTSNFI</sequence>
<evidence type="ECO:0000313" key="11">
    <source>
        <dbReference type="Proteomes" id="UP000746471"/>
    </source>
</evidence>
<evidence type="ECO:0000313" key="10">
    <source>
        <dbReference type="EMBL" id="MBS7525161.1"/>
    </source>
</evidence>
<dbReference type="HAMAP" id="MF_01471">
    <property type="entry name" value="Cas2"/>
    <property type="match status" value="1"/>
</dbReference>
<feature type="binding site" evidence="9">
    <location>
        <position position="8"/>
    </location>
    <ligand>
        <name>Mg(2+)</name>
        <dbReference type="ChEBI" id="CHEBI:18420"/>
        <note>catalytic</note>
    </ligand>
</feature>
<evidence type="ECO:0000256" key="2">
    <source>
        <dbReference type="ARBA" id="ARBA00009959"/>
    </source>
</evidence>
<dbReference type="PANTHER" id="PTHR34405:SF1">
    <property type="entry name" value="CRISPR-ASSOCIATED ENDORIBONUCLEASE CAS2"/>
    <property type="match status" value="1"/>
</dbReference>
<dbReference type="RefSeq" id="WP_213234946.1">
    <property type="nucleotide sequence ID" value="NZ_JAHBCL010000001.1"/>
</dbReference>
<comment type="similarity">
    <text evidence="2 9">Belongs to the CRISPR-associated endoribonuclease Cas2 protein family.</text>
</comment>
<dbReference type="SUPFAM" id="SSF143430">
    <property type="entry name" value="TTP0101/SSO1404-like"/>
    <property type="match status" value="1"/>
</dbReference>
<protein>
    <recommendedName>
        <fullName evidence="9">CRISPR-associated endoribonuclease Cas2</fullName>
        <ecNumber evidence="9">3.1.-.-</ecNumber>
    </recommendedName>
</protein>
<evidence type="ECO:0000256" key="3">
    <source>
        <dbReference type="ARBA" id="ARBA00022722"/>
    </source>
</evidence>
<evidence type="ECO:0000256" key="8">
    <source>
        <dbReference type="ARBA" id="ARBA00023118"/>
    </source>
</evidence>
<keyword evidence="3 9" id="KW-0540">Nuclease</keyword>
<comment type="cofactor">
    <cofactor evidence="1 9">
        <name>Mg(2+)</name>
        <dbReference type="ChEBI" id="CHEBI:18420"/>
    </cofactor>
</comment>
<dbReference type="GO" id="GO:0004519">
    <property type="term" value="F:endonuclease activity"/>
    <property type="evidence" value="ECO:0007669"/>
    <property type="project" value="UniProtKB-KW"/>
</dbReference>
<dbReference type="EC" id="3.1.-.-" evidence="9"/>
<gene>
    <name evidence="9 10" type="primary">cas2</name>
    <name evidence="10" type="ORF">KHM83_00575</name>
</gene>
<proteinExistence type="inferred from homology"/>
<name>A0ABS5PJL5_9FIRM</name>
<dbReference type="PANTHER" id="PTHR34405">
    <property type="entry name" value="CRISPR-ASSOCIATED ENDORIBONUCLEASE CAS2"/>
    <property type="match status" value="1"/>
</dbReference>
<dbReference type="CDD" id="cd09725">
    <property type="entry name" value="Cas2_I_II_III"/>
    <property type="match status" value="1"/>
</dbReference>
<keyword evidence="11" id="KW-1185">Reference proteome</keyword>
<keyword evidence="7 9" id="KW-0460">Magnesium</keyword>
<dbReference type="Pfam" id="PF09827">
    <property type="entry name" value="CRISPR_Cas2"/>
    <property type="match status" value="1"/>
</dbReference>
<comment type="subunit">
    <text evidence="9">Homodimer, forms a heterotetramer with a Cas1 homodimer.</text>
</comment>
<dbReference type="Proteomes" id="UP000746471">
    <property type="component" value="Unassembled WGS sequence"/>
</dbReference>
<keyword evidence="8 9" id="KW-0051">Antiviral defense</keyword>
<keyword evidence="5 9" id="KW-0255">Endonuclease</keyword>
<accession>A0ABS5PJL5</accession>
<evidence type="ECO:0000256" key="4">
    <source>
        <dbReference type="ARBA" id="ARBA00022723"/>
    </source>
</evidence>